<organism evidence="5 6">
    <name type="scientific">Hymenobacter telluris</name>
    <dbReference type="NCBI Taxonomy" id="2816474"/>
    <lineage>
        <taxon>Bacteria</taxon>
        <taxon>Pseudomonadati</taxon>
        <taxon>Bacteroidota</taxon>
        <taxon>Cytophagia</taxon>
        <taxon>Cytophagales</taxon>
        <taxon>Hymenobacteraceae</taxon>
        <taxon>Hymenobacter</taxon>
    </lineage>
</organism>
<dbReference type="InterPro" id="IPR008929">
    <property type="entry name" value="Chondroitin_lyas"/>
</dbReference>
<feature type="signal peptide" evidence="3">
    <location>
        <begin position="1"/>
        <end position="25"/>
    </location>
</feature>
<keyword evidence="2 5" id="KW-0456">Lyase</keyword>
<sequence length="399" mass="44284">MGTLTKSLCGALIWLVLVTVGAAQAASTQPFLLLDATRMASYKAAYKRGSAPEMEQVKSVLSQADKALQHDVYTVTSKAKLPPSGDKHDFMSQAPYFWPDPSKPDGKPYIQKDGLVNPESKELKDDAALAGVCKDVKTLALAYYFSGDEKYATQAARQLRGFFLDPATRMNPNLNYGQGIPGTTEGRSYGIIQTRHLVEIPEALALMSGSKSVDEKLVSGLKTWFSQYTEWLTTSKLGVAEGNTKNNHGTFYDLQVVDFALFTGNKTLARTTLEKQTVPRVALQFAPDGGQPLELARTRPWNYTSMNLQGWVQLAVLARQAGVDLWQYRTADGRGLQKGVEWLQPYLRREKQMDRADVTPTSNHTALMLYQRAAQEYPSLNAPQVLALYPDFKSTPWEI</sequence>
<evidence type="ECO:0000256" key="3">
    <source>
        <dbReference type="SAM" id="SignalP"/>
    </source>
</evidence>
<reference evidence="5" key="1">
    <citation type="submission" date="2021-03" db="EMBL/GenBank/DDBJ databases">
        <authorList>
            <person name="Kim M.K."/>
        </authorList>
    </citation>
    <scope>NUCLEOTIDE SEQUENCE</scope>
    <source>
        <strain evidence="5">BT186</strain>
    </source>
</reference>
<dbReference type="AlphaFoldDB" id="A0A939EUI6"/>
<name>A0A939EUI6_9BACT</name>
<dbReference type="RefSeq" id="WP_206983464.1">
    <property type="nucleotide sequence ID" value="NZ_JAFLQZ010000004.1"/>
</dbReference>
<evidence type="ECO:0000256" key="2">
    <source>
        <dbReference type="ARBA" id="ARBA00023239"/>
    </source>
</evidence>
<evidence type="ECO:0000259" key="4">
    <source>
        <dbReference type="Pfam" id="PF05426"/>
    </source>
</evidence>
<dbReference type="GO" id="GO:0016829">
    <property type="term" value="F:lyase activity"/>
    <property type="evidence" value="ECO:0007669"/>
    <property type="project" value="UniProtKB-KW"/>
</dbReference>
<comment type="caution">
    <text evidence="5">The sequence shown here is derived from an EMBL/GenBank/DDBJ whole genome shotgun (WGS) entry which is preliminary data.</text>
</comment>
<evidence type="ECO:0000313" key="5">
    <source>
        <dbReference type="EMBL" id="MBO0357780.1"/>
    </source>
</evidence>
<dbReference type="Proteomes" id="UP000664144">
    <property type="component" value="Unassembled WGS sequence"/>
</dbReference>
<accession>A0A939EUI6</accession>
<keyword evidence="6" id="KW-1185">Reference proteome</keyword>
<keyword evidence="1 3" id="KW-0732">Signal</keyword>
<dbReference type="SUPFAM" id="SSF48230">
    <property type="entry name" value="Chondroitin AC/alginate lyase"/>
    <property type="match status" value="1"/>
</dbReference>
<dbReference type="GO" id="GO:0042597">
    <property type="term" value="C:periplasmic space"/>
    <property type="evidence" value="ECO:0007669"/>
    <property type="project" value="InterPro"/>
</dbReference>
<gene>
    <name evidence="5" type="ORF">J0X19_07470</name>
</gene>
<dbReference type="Pfam" id="PF05426">
    <property type="entry name" value="Alginate_lyase"/>
    <property type="match status" value="1"/>
</dbReference>
<dbReference type="InterPro" id="IPR008397">
    <property type="entry name" value="Alginate_lyase_dom"/>
</dbReference>
<dbReference type="Gene3D" id="1.50.10.100">
    <property type="entry name" value="Chondroitin AC/alginate lyase"/>
    <property type="match status" value="1"/>
</dbReference>
<evidence type="ECO:0000313" key="6">
    <source>
        <dbReference type="Proteomes" id="UP000664144"/>
    </source>
</evidence>
<feature type="chain" id="PRO_5037439595" evidence="3">
    <location>
        <begin position="26"/>
        <end position="399"/>
    </location>
</feature>
<proteinExistence type="predicted"/>
<protein>
    <submittedName>
        <fullName evidence="5">Alginate lyase family protein</fullName>
    </submittedName>
</protein>
<evidence type="ECO:0000256" key="1">
    <source>
        <dbReference type="ARBA" id="ARBA00022729"/>
    </source>
</evidence>
<feature type="domain" description="Alginate lyase" evidence="4">
    <location>
        <begin position="74"/>
        <end position="351"/>
    </location>
</feature>
<dbReference type="EMBL" id="JAFLQZ010000004">
    <property type="protein sequence ID" value="MBO0357780.1"/>
    <property type="molecule type" value="Genomic_DNA"/>
</dbReference>